<protein>
    <submittedName>
        <fullName evidence="1">Uncharacterized protein</fullName>
    </submittedName>
</protein>
<accession>A0A067KAT0</accession>
<evidence type="ECO:0000313" key="2">
    <source>
        <dbReference type="Proteomes" id="UP000027138"/>
    </source>
</evidence>
<dbReference type="AlphaFoldDB" id="A0A067KAT0"/>
<dbReference type="Proteomes" id="UP000027138">
    <property type="component" value="Unassembled WGS sequence"/>
</dbReference>
<proteinExistence type="predicted"/>
<sequence>MAMTLKILARAAEKTQLIPGENDWDNVDDPLHFFPGCPSAMLEGLNFPYATILKVLLEHLANLLLELESLMQDLYWALERSCSRFLLSGWTYTVSQYQNLDKRIAVASKSK</sequence>
<evidence type="ECO:0000313" key="1">
    <source>
        <dbReference type="EMBL" id="KDP33326.1"/>
    </source>
</evidence>
<dbReference type="OrthoDB" id="1700434at2759"/>
<dbReference type="EMBL" id="KK914543">
    <property type="protein sequence ID" value="KDP33326.1"/>
    <property type="molecule type" value="Genomic_DNA"/>
</dbReference>
<reference evidence="1 2" key="1">
    <citation type="journal article" date="2014" name="PLoS ONE">
        <title>Global Analysis of Gene Expression Profiles in Physic Nut (Jatropha curcas L.) Seedlings Exposed to Salt Stress.</title>
        <authorList>
            <person name="Zhang L."/>
            <person name="Zhang C."/>
            <person name="Wu P."/>
            <person name="Chen Y."/>
            <person name="Li M."/>
            <person name="Jiang H."/>
            <person name="Wu G."/>
        </authorList>
    </citation>
    <scope>NUCLEOTIDE SEQUENCE [LARGE SCALE GENOMIC DNA]</scope>
    <source>
        <strain evidence="2">cv. GZQX0401</strain>
        <tissue evidence="1">Young leaves</tissue>
    </source>
</reference>
<name>A0A067KAT0_JATCU</name>
<gene>
    <name evidence="1" type="ORF">JCGZ_12875</name>
</gene>
<keyword evidence="2" id="KW-1185">Reference proteome</keyword>
<organism evidence="1 2">
    <name type="scientific">Jatropha curcas</name>
    <name type="common">Barbados nut</name>
    <dbReference type="NCBI Taxonomy" id="180498"/>
    <lineage>
        <taxon>Eukaryota</taxon>
        <taxon>Viridiplantae</taxon>
        <taxon>Streptophyta</taxon>
        <taxon>Embryophyta</taxon>
        <taxon>Tracheophyta</taxon>
        <taxon>Spermatophyta</taxon>
        <taxon>Magnoliopsida</taxon>
        <taxon>eudicotyledons</taxon>
        <taxon>Gunneridae</taxon>
        <taxon>Pentapetalae</taxon>
        <taxon>rosids</taxon>
        <taxon>fabids</taxon>
        <taxon>Malpighiales</taxon>
        <taxon>Euphorbiaceae</taxon>
        <taxon>Crotonoideae</taxon>
        <taxon>Jatropheae</taxon>
        <taxon>Jatropha</taxon>
    </lineage>
</organism>